<organism evidence="2 3">
    <name type="scientific">Raphidocelis subcapitata</name>
    <dbReference type="NCBI Taxonomy" id="307507"/>
    <lineage>
        <taxon>Eukaryota</taxon>
        <taxon>Viridiplantae</taxon>
        <taxon>Chlorophyta</taxon>
        <taxon>core chlorophytes</taxon>
        <taxon>Chlorophyceae</taxon>
        <taxon>CS clade</taxon>
        <taxon>Sphaeropleales</taxon>
        <taxon>Selenastraceae</taxon>
        <taxon>Raphidocelis</taxon>
    </lineage>
</organism>
<feature type="region of interest" description="Disordered" evidence="1">
    <location>
        <begin position="292"/>
        <end position="319"/>
    </location>
</feature>
<gene>
    <name evidence="2" type="ORF">Rsub_00859</name>
</gene>
<protein>
    <submittedName>
        <fullName evidence="2">Uncharacterized protein</fullName>
    </submittedName>
</protein>
<evidence type="ECO:0000313" key="2">
    <source>
        <dbReference type="EMBL" id="GBF88147.1"/>
    </source>
</evidence>
<dbReference type="OrthoDB" id="10681972at2759"/>
<evidence type="ECO:0000313" key="3">
    <source>
        <dbReference type="Proteomes" id="UP000247498"/>
    </source>
</evidence>
<name>A0A2V0NT91_9CHLO</name>
<feature type="compositionally biased region" description="Gly residues" evidence="1">
    <location>
        <begin position="684"/>
        <end position="693"/>
    </location>
</feature>
<reference evidence="2 3" key="1">
    <citation type="journal article" date="2018" name="Sci. Rep.">
        <title>Raphidocelis subcapitata (=Pseudokirchneriella subcapitata) provides an insight into genome evolution and environmental adaptations in the Sphaeropleales.</title>
        <authorList>
            <person name="Suzuki S."/>
            <person name="Yamaguchi H."/>
            <person name="Nakajima N."/>
            <person name="Kawachi M."/>
        </authorList>
    </citation>
    <scope>NUCLEOTIDE SEQUENCE [LARGE SCALE GENOMIC DNA]</scope>
    <source>
        <strain evidence="2 3">NIES-35</strain>
    </source>
</reference>
<feature type="region of interest" description="Disordered" evidence="1">
    <location>
        <begin position="1"/>
        <end position="45"/>
    </location>
</feature>
<feature type="compositionally biased region" description="Low complexity" evidence="1">
    <location>
        <begin position="7"/>
        <end position="45"/>
    </location>
</feature>
<feature type="region of interest" description="Disordered" evidence="1">
    <location>
        <begin position="62"/>
        <end position="103"/>
    </location>
</feature>
<feature type="region of interest" description="Disordered" evidence="1">
    <location>
        <begin position="669"/>
        <end position="694"/>
    </location>
</feature>
<sequence>MRCISCAATGSAPPAAARREAAALSAARRAPPSSSGAQRPRPVRAAPPAGVFFLDAADKAERAAALQRRPQQGPGSGAALAALPPNAGEARGALPAPPPGPPLALPPHYPTVLELIQETRSFKRFNQLIEEMPFLRDDWRSFVNRPWVSGVVAALLSHREGAAMMAGDRHLARAVRGVIQSVDAALTEDDLRWVVGAIDTVDRHSAVYLLLDAAEAAIDAEAVEWIDAVGRAAVTPGRLAAAADVLAAVLTPCAVRRRRERRHGSPDCEYAASATRGAGWGIQARRDARREARRRGVGSPFATLEPAAPAAAEGSLNGGSGGGSGASCGAASPFATLEPAASPFSALDLALLAGSGAGGWHGAVSGSPTSTLDAVPACAVNQLVDALRGFWTKERINGYLDAVEAALPEALPAFESLVSTLAGLPNAQPALLAALDALEAGLPARRVAEVGAALVAGISPERIEYGGRAADALLPPARLERLVVALGQAVTPERIASLPHHAPELARLLPSTAALRHAAAAVARLAGSQRAAEWEVALEEALPPARLAAWAAAAEAAVTPRRTGALIDAAAALAHPKTALLRRALNRPGGGAAPAAAAAPSDPAFEADSVPRVWTRHELLAALRLLDDALTPPTVAGLAAFADRLLEPRRVAAIAAALDRALPPLPDGGGGDGAAAGADAPAGRGAGGAGAGAGAARPLPPLAGGLWRVTVERGVAGRAARALAAALREPAGGGAALRLVDAAAAAPGPGAWLSRLRAAPAAARLAWAFHVNLLLTP</sequence>
<comment type="caution">
    <text evidence="2">The sequence shown here is derived from an EMBL/GenBank/DDBJ whole genome shotgun (WGS) entry which is preliminary data.</text>
</comment>
<proteinExistence type="predicted"/>
<dbReference type="AlphaFoldDB" id="A0A2V0NT91"/>
<keyword evidence="3" id="KW-1185">Reference proteome</keyword>
<dbReference type="InParanoid" id="A0A2V0NT91"/>
<feature type="compositionally biased region" description="Low complexity" evidence="1">
    <location>
        <begin position="305"/>
        <end position="315"/>
    </location>
</feature>
<dbReference type="EMBL" id="BDRX01000003">
    <property type="protein sequence ID" value="GBF88147.1"/>
    <property type="molecule type" value="Genomic_DNA"/>
</dbReference>
<feature type="compositionally biased region" description="Low complexity" evidence="1">
    <location>
        <begin position="70"/>
        <end position="94"/>
    </location>
</feature>
<dbReference type="Proteomes" id="UP000247498">
    <property type="component" value="Unassembled WGS sequence"/>
</dbReference>
<evidence type="ECO:0000256" key="1">
    <source>
        <dbReference type="SAM" id="MobiDB-lite"/>
    </source>
</evidence>
<accession>A0A2V0NT91</accession>